<dbReference type="Gene3D" id="1.10.287.610">
    <property type="entry name" value="Helix hairpin bin"/>
    <property type="match status" value="1"/>
</dbReference>
<dbReference type="CDD" id="cd01425">
    <property type="entry name" value="RPS2"/>
    <property type="match status" value="1"/>
</dbReference>
<dbReference type="HAMAP" id="MF_00291_B">
    <property type="entry name" value="Ribosomal_uS2_B"/>
    <property type="match status" value="1"/>
</dbReference>
<evidence type="ECO:0000256" key="2">
    <source>
        <dbReference type="ARBA" id="ARBA00022980"/>
    </source>
</evidence>
<dbReference type="GO" id="GO:0015935">
    <property type="term" value="C:small ribosomal subunit"/>
    <property type="evidence" value="ECO:0007669"/>
    <property type="project" value="InterPro"/>
</dbReference>
<dbReference type="PATRIC" id="fig|1618660.3.peg.707"/>
<reference evidence="6 7" key="1">
    <citation type="journal article" date="2015" name="Nature">
        <title>rRNA introns, odd ribosomes, and small enigmatic genomes across a large radiation of phyla.</title>
        <authorList>
            <person name="Brown C.T."/>
            <person name="Hug L.A."/>
            <person name="Thomas B.C."/>
            <person name="Sharon I."/>
            <person name="Castelle C.J."/>
            <person name="Singh A."/>
            <person name="Wilkins M.J."/>
            <person name="Williams K.H."/>
            <person name="Banfield J.F."/>
        </authorList>
    </citation>
    <scope>NUCLEOTIDE SEQUENCE [LARGE SCALE GENOMIC DNA]</scope>
</reference>
<evidence type="ECO:0000313" key="7">
    <source>
        <dbReference type="Proteomes" id="UP000034956"/>
    </source>
</evidence>
<dbReference type="InterPro" id="IPR023591">
    <property type="entry name" value="Ribosomal_uS2_flav_dom_sf"/>
</dbReference>
<proteinExistence type="inferred from homology"/>
<evidence type="ECO:0000256" key="1">
    <source>
        <dbReference type="ARBA" id="ARBA00006242"/>
    </source>
</evidence>
<evidence type="ECO:0000313" key="6">
    <source>
        <dbReference type="EMBL" id="KKU90803.1"/>
    </source>
</evidence>
<evidence type="ECO:0000256" key="4">
    <source>
        <dbReference type="ARBA" id="ARBA00035256"/>
    </source>
</evidence>
<dbReference type="InterPro" id="IPR005706">
    <property type="entry name" value="Ribosomal_uS2_bac/mit/plastid"/>
</dbReference>
<dbReference type="PANTHER" id="PTHR12534">
    <property type="entry name" value="30S RIBOSOMAL PROTEIN S2 PROKARYOTIC AND ORGANELLAR"/>
    <property type="match status" value="1"/>
</dbReference>
<dbReference type="NCBIfam" id="TIGR01011">
    <property type="entry name" value="rpsB_bact"/>
    <property type="match status" value="1"/>
</dbReference>
<dbReference type="InterPro" id="IPR001865">
    <property type="entry name" value="Ribosomal_uS2"/>
</dbReference>
<dbReference type="PRINTS" id="PR00395">
    <property type="entry name" value="RIBOSOMALS2"/>
</dbReference>
<evidence type="ECO:0000256" key="3">
    <source>
        <dbReference type="ARBA" id="ARBA00023274"/>
    </source>
</evidence>
<gene>
    <name evidence="5" type="primary">rpsB</name>
    <name evidence="6" type="ORF">UY23_C0006G0012</name>
</gene>
<dbReference type="PANTHER" id="PTHR12534:SF0">
    <property type="entry name" value="SMALL RIBOSOMAL SUBUNIT PROTEIN US2M"/>
    <property type="match status" value="1"/>
</dbReference>
<evidence type="ECO:0000256" key="5">
    <source>
        <dbReference type="HAMAP-Rule" id="MF_00291"/>
    </source>
</evidence>
<dbReference type="SUPFAM" id="SSF52313">
    <property type="entry name" value="Ribosomal protein S2"/>
    <property type="match status" value="1"/>
</dbReference>
<comment type="caution">
    <text evidence="6">The sequence shown here is derived from an EMBL/GenBank/DDBJ whole genome shotgun (WGS) entry which is preliminary data.</text>
</comment>
<dbReference type="GO" id="GO:0003735">
    <property type="term" value="F:structural constituent of ribosome"/>
    <property type="evidence" value="ECO:0007669"/>
    <property type="project" value="InterPro"/>
</dbReference>
<organism evidence="6 7">
    <name type="scientific">Candidatus Jorgensenbacteria bacterium GW2011_GWA1_48_11</name>
    <dbReference type="NCBI Taxonomy" id="1618660"/>
    <lineage>
        <taxon>Bacteria</taxon>
        <taxon>Candidatus Joergenseniibacteriota</taxon>
    </lineage>
</organism>
<dbReference type="Gene3D" id="3.40.50.10490">
    <property type="entry name" value="Glucose-6-phosphate isomerase like protein, domain 1"/>
    <property type="match status" value="1"/>
</dbReference>
<keyword evidence="2 5" id="KW-0689">Ribosomal protein</keyword>
<name>A0A0G1WKE3_9BACT</name>
<dbReference type="Pfam" id="PF00318">
    <property type="entry name" value="Ribosomal_S2"/>
    <property type="match status" value="1"/>
</dbReference>
<protein>
    <recommendedName>
        <fullName evidence="4 5">Small ribosomal subunit protein uS2</fullName>
    </recommendedName>
</protein>
<dbReference type="Proteomes" id="UP000034956">
    <property type="component" value="Unassembled WGS sequence"/>
</dbReference>
<dbReference type="AlphaFoldDB" id="A0A0G1WKE3"/>
<dbReference type="GO" id="GO:0006412">
    <property type="term" value="P:translation"/>
    <property type="evidence" value="ECO:0007669"/>
    <property type="project" value="UniProtKB-UniRule"/>
</dbReference>
<keyword evidence="3 5" id="KW-0687">Ribonucleoprotein</keyword>
<sequence length="217" mass="24189">MVKAGVIYGHKKSKTHPRMRPFIAGNRNEIELLDPEAIFGGLAKAILFLKEKVKAGGSVLLVGTNPAAKSSVLSFAQGFKLPYVVTRWLGGTLTNFAVLNKRKQYYNDLKVKKESGALAKYTKKEQLEFSNEITKLAKFFDGLENLARLPDAIFIVDIKEHETAFREAKKTNVPVVAILDTDDDTDDVAYPIFANDHSKSSIEWVMEKIKEGIKNGE</sequence>
<comment type="similarity">
    <text evidence="1 5">Belongs to the universal ribosomal protein uS2 family.</text>
</comment>
<accession>A0A0G1WKE3</accession>
<dbReference type="EMBL" id="LCPF01000006">
    <property type="protein sequence ID" value="KKU90803.1"/>
    <property type="molecule type" value="Genomic_DNA"/>
</dbReference>